<dbReference type="InterPro" id="IPR032466">
    <property type="entry name" value="Metal_Hydrolase"/>
</dbReference>
<proteinExistence type="predicted"/>
<evidence type="ECO:0000259" key="2">
    <source>
        <dbReference type="Pfam" id="PF04909"/>
    </source>
</evidence>
<gene>
    <name evidence="3" type="ORF">GGQ61_002337</name>
</gene>
<dbReference type="InterPro" id="IPR006680">
    <property type="entry name" value="Amidohydro-rel"/>
</dbReference>
<dbReference type="GO" id="GO:0016831">
    <property type="term" value="F:carboxy-lyase activity"/>
    <property type="evidence" value="ECO:0007669"/>
    <property type="project" value="InterPro"/>
</dbReference>
<evidence type="ECO:0000313" key="4">
    <source>
        <dbReference type="Proteomes" id="UP000530564"/>
    </source>
</evidence>
<dbReference type="Gene3D" id="3.20.20.140">
    <property type="entry name" value="Metal-dependent hydrolases"/>
    <property type="match status" value="1"/>
</dbReference>
<evidence type="ECO:0000313" key="3">
    <source>
        <dbReference type="EMBL" id="MBB3891609.1"/>
    </source>
</evidence>
<reference evidence="3 4" key="1">
    <citation type="submission" date="2020-08" db="EMBL/GenBank/DDBJ databases">
        <title>Genomic Encyclopedia of Type Strains, Phase IV (KMG-IV): sequencing the most valuable type-strain genomes for metagenomic binning, comparative biology and taxonomic classification.</title>
        <authorList>
            <person name="Goeker M."/>
        </authorList>
    </citation>
    <scope>NUCLEOTIDE SEQUENCE [LARGE SCALE GENOMIC DNA]</scope>
    <source>
        <strain evidence="3 4">DSM 21793</strain>
    </source>
</reference>
<accession>A0A840A0V0</accession>
<dbReference type="PANTHER" id="PTHR21240">
    <property type="entry name" value="2-AMINO-3-CARBOXYLMUCONATE-6-SEMIALDEHYDE DECARBOXYLASE"/>
    <property type="match status" value="1"/>
</dbReference>
<keyword evidence="4" id="KW-1185">Reference proteome</keyword>
<dbReference type="PANTHER" id="PTHR21240:SF19">
    <property type="entry name" value="CATALYTIC_ HYDROLASE"/>
    <property type="match status" value="1"/>
</dbReference>
<dbReference type="SUPFAM" id="SSF51556">
    <property type="entry name" value="Metallo-dependent hydrolases"/>
    <property type="match status" value="1"/>
</dbReference>
<dbReference type="EMBL" id="JACIDK010000003">
    <property type="protein sequence ID" value="MBB3891609.1"/>
    <property type="molecule type" value="Genomic_DNA"/>
</dbReference>
<protein>
    <recommendedName>
        <fullName evidence="2">Amidohydrolase-related domain-containing protein</fullName>
    </recommendedName>
</protein>
<feature type="domain" description="Amidohydrolase-related" evidence="2">
    <location>
        <begin position="86"/>
        <end position="315"/>
    </location>
</feature>
<sequence>MMIIDFECDTPTKEAVEDTVRLIKSGRGFDKEGYAQHMAPGWAAQIGMSLEEFNAAKERDGLTSLALKLCEVDMTRAMSHEQVIGMLDTAQVRYACIGNAGRRASNEDVAKFAAEYPDRLIPWFRIWGDEGEEGVAALERGVREWGCKGFEISSYREERYINDPAYWPFLAKCVELDIPVRITVGLHLLSDRPYDYAHPKYLDEVAVRFPELKIVAGLTGWPWVDEACAIASRHKNVYIDFACKRVKHLLAPGAGYEALIYYGARNLQDKIIFATGWGTQMVPLHQLVAETDELPLKQAVREKWMGGNAARVLGLDR</sequence>
<dbReference type="GO" id="GO:0016787">
    <property type="term" value="F:hydrolase activity"/>
    <property type="evidence" value="ECO:0007669"/>
    <property type="project" value="InterPro"/>
</dbReference>
<dbReference type="InterPro" id="IPR032465">
    <property type="entry name" value="ACMSD"/>
</dbReference>
<name>A0A840A0V0_9CAUL</name>
<evidence type="ECO:0000256" key="1">
    <source>
        <dbReference type="ARBA" id="ARBA00023239"/>
    </source>
</evidence>
<dbReference type="AlphaFoldDB" id="A0A840A0V0"/>
<keyword evidence="1" id="KW-0456">Lyase</keyword>
<dbReference type="Proteomes" id="UP000530564">
    <property type="component" value="Unassembled WGS sequence"/>
</dbReference>
<dbReference type="RefSeq" id="WP_183772738.1">
    <property type="nucleotide sequence ID" value="NZ_JACIDK010000003.1"/>
</dbReference>
<dbReference type="Pfam" id="PF04909">
    <property type="entry name" value="Amidohydro_2"/>
    <property type="match status" value="1"/>
</dbReference>
<comment type="caution">
    <text evidence="3">The sequence shown here is derived from an EMBL/GenBank/DDBJ whole genome shotgun (WGS) entry which is preliminary data.</text>
</comment>
<organism evidence="3 4">
    <name type="scientific">Phenylobacterium haematophilum</name>
    <dbReference type="NCBI Taxonomy" id="98513"/>
    <lineage>
        <taxon>Bacteria</taxon>
        <taxon>Pseudomonadati</taxon>
        <taxon>Pseudomonadota</taxon>
        <taxon>Alphaproteobacteria</taxon>
        <taxon>Caulobacterales</taxon>
        <taxon>Caulobacteraceae</taxon>
        <taxon>Phenylobacterium</taxon>
    </lineage>
</organism>